<dbReference type="RefSeq" id="WP_381090098.1">
    <property type="nucleotide sequence ID" value="NZ_JBHUDX010000093.1"/>
</dbReference>
<accession>A0ABW4J0F7</accession>
<reference evidence="4" key="1">
    <citation type="journal article" date="2019" name="Int. J. Syst. Evol. Microbiol.">
        <title>The Global Catalogue of Microorganisms (GCM) 10K type strain sequencing project: providing services to taxonomists for standard genome sequencing and annotation.</title>
        <authorList>
            <consortium name="The Broad Institute Genomics Platform"/>
            <consortium name="The Broad Institute Genome Sequencing Center for Infectious Disease"/>
            <person name="Wu L."/>
            <person name="Ma J."/>
        </authorList>
    </citation>
    <scope>NUCLEOTIDE SEQUENCE [LARGE SCALE GENOMIC DNA]</scope>
    <source>
        <strain evidence="4">CGMCC 1.12470</strain>
    </source>
</reference>
<evidence type="ECO:0000313" key="4">
    <source>
        <dbReference type="Proteomes" id="UP001597261"/>
    </source>
</evidence>
<evidence type="ECO:0000313" key="3">
    <source>
        <dbReference type="EMBL" id="MFD1662412.1"/>
    </source>
</evidence>
<name>A0ABW4J0F7_9ACTN</name>
<keyword evidence="2" id="KW-0472">Membrane</keyword>
<dbReference type="Proteomes" id="UP001597261">
    <property type="component" value="Unassembled WGS sequence"/>
</dbReference>
<sequence>MDQDREAGGTQDVRYRASEPARPLGVEPGGVPPGETPPGESCISGAAPKQSYDRTRGWAKAPMTAILVLTVLVAAFFLAYAVMLAV</sequence>
<gene>
    <name evidence="3" type="ORF">ACFSL4_30595</name>
</gene>
<organism evidence="3 4">
    <name type="scientific">Streptomyces caeni</name>
    <dbReference type="NCBI Taxonomy" id="2307231"/>
    <lineage>
        <taxon>Bacteria</taxon>
        <taxon>Bacillati</taxon>
        <taxon>Actinomycetota</taxon>
        <taxon>Actinomycetes</taxon>
        <taxon>Kitasatosporales</taxon>
        <taxon>Streptomycetaceae</taxon>
        <taxon>Streptomyces</taxon>
    </lineage>
</organism>
<dbReference type="Pfam" id="PF20088">
    <property type="entry name" value="DUF6480"/>
    <property type="match status" value="1"/>
</dbReference>
<proteinExistence type="predicted"/>
<evidence type="ECO:0000256" key="1">
    <source>
        <dbReference type="SAM" id="MobiDB-lite"/>
    </source>
</evidence>
<evidence type="ECO:0000256" key="2">
    <source>
        <dbReference type="SAM" id="Phobius"/>
    </source>
</evidence>
<keyword evidence="2" id="KW-0812">Transmembrane</keyword>
<dbReference type="InterPro" id="IPR045512">
    <property type="entry name" value="DUF6480"/>
</dbReference>
<protein>
    <submittedName>
        <fullName evidence="3">DUF6480 family protein</fullName>
    </submittedName>
</protein>
<keyword evidence="2" id="KW-1133">Transmembrane helix</keyword>
<dbReference type="EMBL" id="JBHUDX010000093">
    <property type="protein sequence ID" value="MFD1662412.1"/>
    <property type="molecule type" value="Genomic_DNA"/>
</dbReference>
<feature type="compositionally biased region" description="Basic and acidic residues" evidence="1">
    <location>
        <begin position="1"/>
        <end position="19"/>
    </location>
</feature>
<feature type="transmembrane region" description="Helical" evidence="2">
    <location>
        <begin position="64"/>
        <end position="85"/>
    </location>
</feature>
<feature type="region of interest" description="Disordered" evidence="1">
    <location>
        <begin position="1"/>
        <end position="48"/>
    </location>
</feature>
<keyword evidence="4" id="KW-1185">Reference proteome</keyword>
<comment type="caution">
    <text evidence="3">The sequence shown here is derived from an EMBL/GenBank/DDBJ whole genome shotgun (WGS) entry which is preliminary data.</text>
</comment>